<dbReference type="Pfam" id="PF13409">
    <property type="entry name" value="GST_N_2"/>
    <property type="match status" value="1"/>
</dbReference>
<dbReference type="Gene3D" id="1.20.1050.10">
    <property type="match status" value="1"/>
</dbReference>
<proteinExistence type="predicted"/>
<dbReference type="Gene3D" id="3.40.30.10">
    <property type="entry name" value="Glutaredoxin"/>
    <property type="match status" value="1"/>
</dbReference>
<dbReference type="InterPro" id="IPR004045">
    <property type="entry name" value="Glutathione_S-Trfase_N"/>
</dbReference>
<evidence type="ECO:0000259" key="1">
    <source>
        <dbReference type="PROSITE" id="PS50404"/>
    </source>
</evidence>
<accession>A0A6A6PNC6</accession>
<dbReference type="PROSITE" id="PS50404">
    <property type="entry name" value="GST_NTER"/>
    <property type="match status" value="1"/>
</dbReference>
<dbReference type="AlphaFoldDB" id="A0A6A6PNC6"/>
<reference evidence="2" key="1">
    <citation type="journal article" date="2020" name="Stud. Mycol.">
        <title>101 Dothideomycetes genomes: a test case for predicting lifestyles and emergence of pathogens.</title>
        <authorList>
            <person name="Haridas S."/>
            <person name="Albert R."/>
            <person name="Binder M."/>
            <person name="Bloem J."/>
            <person name="Labutti K."/>
            <person name="Salamov A."/>
            <person name="Andreopoulos B."/>
            <person name="Baker S."/>
            <person name="Barry K."/>
            <person name="Bills G."/>
            <person name="Bluhm B."/>
            <person name="Cannon C."/>
            <person name="Castanera R."/>
            <person name="Culley D."/>
            <person name="Daum C."/>
            <person name="Ezra D."/>
            <person name="Gonzalez J."/>
            <person name="Henrissat B."/>
            <person name="Kuo A."/>
            <person name="Liang C."/>
            <person name="Lipzen A."/>
            <person name="Lutzoni F."/>
            <person name="Magnuson J."/>
            <person name="Mondo S."/>
            <person name="Nolan M."/>
            <person name="Ohm R."/>
            <person name="Pangilinan J."/>
            <person name="Park H.-J."/>
            <person name="Ramirez L."/>
            <person name="Alfaro M."/>
            <person name="Sun H."/>
            <person name="Tritt A."/>
            <person name="Yoshinaga Y."/>
            <person name="Zwiers L.-H."/>
            <person name="Turgeon B."/>
            <person name="Goodwin S."/>
            <person name="Spatafora J."/>
            <person name="Crous P."/>
            <person name="Grigoriev I."/>
        </authorList>
    </citation>
    <scope>NUCLEOTIDE SEQUENCE</scope>
    <source>
        <strain evidence="2">CBS 113389</strain>
    </source>
</reference>
<evidence type="ECO:0000313" key="2">
    <source>
        <dbReference type="EMBL" id="KAF2481610.1"/>
    </source>
</evidence>
<dbReference type="OrthoDB" id="3587182at2759"/>
<sequence>MSLPFTPAFPWLLYAYPWMPFPRRVIIYLREKRIPSSLVTVVRVSTPQDEDQAVDSSYPPRPTGSLPILVVPSAEENGSASGLQIRQSMAIMHFLEEVCEKRVYGFGDAALRSLAGTTLVQRVEINEVLSLAEQCTGDWNPVRTFGTKAGTMSYPAGSKEMLRWVRRSLMTIEKWWQAAERDMSLLRQGVDGHVTLADIVLYQFLEFTRDCYGVDMTLGSGEKVRDVYGREVVETFPKLREFFEAFGTRESARRIVDEGDVPPEWALKNMLVWADGAL</sequence>
<gene>
    <name evidence="2" type="ORF">BDY17DRAFT_325134</name>
</gene>
<dbReference type="GeneID" id="54478310"/>
<dbReference type="InterPro" id="IPR036249">
    <property type="entry name" value="Thioredoxin-like_sf"/>
</dbReference>
<dbReference type="EMBL" id="MU001637">
    <property type="protein sequence ID" value="KAF2481610.1"/>
    <property type="molecule type" value="Genomic_DNA"/>
</dbReference>
<protein>
    <recommendedName>
        <fullName evidence="1">GST N-terminal domain-containing protein</fullName>
    </recommendedName>
</protein>
<dbReference type="InterPro" id="IPR036282">
    <property type="entry name" value="Glutathione-S-Trfase_C_sf"/>
</dbReference>
<dbReference type="Proteomes" id="UP000799767">
    <property type="component" value="Unassembled WGS sequence"/>
</dbReference>
<dbReference type="SUPFAM" id="SSF47616">
    <property type="entry name" value="GST C-terminal domain-like"/>
    <property type="match status" value="1"/>
</dbReference>
<dbReference type="SUPFAM" id="SSF52833">
    <property type="entry name" value="Thioredoxin-like"/>
    <property type="match status" value="1"/>
</dbReference>
<organism evidence="2 3">
    <name type="scientific">Neohortaea acidophila</name>
    <dbReference type="NCBI Taxonomy" id="245834"/>
    <lineage>
        <taxon>Eukaryota</taxon>
        <taxon>Fungi</taxon>
        <taxon>Dikarya</taxon>
        <taxon>Ascomycota</taxon>
        <taxon>Pezizomycotina</taxon>
        <taxon>Dothideomycetes</taxon>
        <taxon>Dothideomycetidae</taxon>
        <taxon>Mycosphaerellales</taxon>
        <taxon>Teratosphaeriaceae</taxon>
        <taxon>Neohortaea</taxon>
    </lineage>
</organism>
<dbReference type="RefSeq" id="XP_033588180.1">
    <property type="nucleotide sequence ID" value="XM_033737308.1"/>
</dbReference>
<feature type="domain" description="GST N-terminal" evidence="1">
    <location>
        <begin position="9"/>
        <end position="103"/>
    </location>
</feature>
<evidence type="ECO:0000313" key="3">
    <source>
        <dbReference type="Proteomes" id="UP000799767"/>
    </source>
</evidence>
<keyword evidence="3" id="KW-1185">Reference proteome</keyword>
<name>A0A6A6PNC6_9PEZI</name>